<name>A0ACA9Y038_9ASCO</name>
<accession>A0ACA9Y038</accession>
<gene>
    <name evidence="1" type="ORF">CLIB1444_01S03114</name>
</gene>
<dbReference type="EMBL" id="CALSDN010000001">
    <property type="protein sequence ID" value="CAH6718275.1"/>
    <property type="molecule type" value="Genomic_DNA"/>
</dbReference>
<sequence>MVTAIPTELHPSGNGHQLTELTDNLQSFISENTNSDSLIRRSNYTSNAFLDSFLGLIKTSGLANILIDSVLLSPTLLELTSDAVIFILKMDIINHADLFNAIQQSGIINQILLGSLDNPKSIQGVLRLTLSLLKKNLVGIYLQVNPPPPGMFGAITNNTKTRDLESEFMKISNRDATPINLATRDNVLYDQLAQSLKRSGLVASILQHLITDPELTEPSAQLLINVLQSGAVPICDWVHILEDTGILKKVVEDALSDQQILTKFGDIVIGRINNGLIPSTSIEFLLNYINQNSAQTGTPK</sequence>
<evidence type="ECO:0000313" key="2">
    <source>
        <dbReference type="Proteomes" id="UP001152531"/>
    </source>
</evidence>
<keyword evidence="2" id="KW-1185">Reference proteome</keyword>
<comment type="caution">
    <text evidence="1">The sequence shown here is derived from an EMBL/GenBank/DDBJ whole genome shotgun (WGS) entry which is preliminary data.</text>
</comment>
<dbReference type="Proteomes" id="UP001152531">
    <property type="component" value="Unassembled WGS sequence"/>
</dbReference>
<protein>
    <submittedName>
        <fullName evidence="1">Uncharacterized protein</fullName>
    </submittedName>
</protein>
<proteinExistence type="predicted"/>
<evidence type="ECO:0000313" key="1">
    <source>
        <dbReference type="EMBL" id="CAH6718275.1"/>
    </source>
</evidence>
<reference evidence="1" key="1">
    <citation type="submission" date="2022-06" db="EMBL/GenBank/DDBJ databases">
        <authorList>
            <person name="Legras J.-L."/>
            <person name="Devillers H."/>
            <person name="Grondin C."/>
        </authorList>
    </citation>
    <scope>NUCLEOTIDE SEQUENCE</scope>
    <source>
        <strain evidence="1">CLIB 1444</strain>
    </source>
</reference>
<organism evidence="1 2">
    <name type="scientific">[Candida] jaroonii</name>
    <dbReference type="NCBI Taxonomy" id="467808"/>
    <lineage>
        <taxon>Eukaryota</taxon>
        <taxon>Fungi</taxon>
        <taxon>Dikarya</taxon>
        <taxon>Ascomycota</taxon>
        <taxon>Saccharomycotina</taxon>
        <taxon>Pichiomycetes</taxon>
        <taxon>Debaryomycetaceae</taxon>
        <taxon>Yamadazyma</taxon>
    </lineage>
</organism>